<dbReference type="EMBL" id="CANTFM010002610">
    <property type="protein sequence ID" value="CAI5746655.1"/>
    <property type="molecule type" value="Genomic_DNA"/>
</dbReference>
<keyword evidence="3" id="KW-1185">Reference proteome</keyword>
<sequence length="506" mass="54699">MAQEDIGHKDHHSPDASYLSNLHLTTGHCFRQAEDTDESVAVQSLSNNELWLFENALTQSIPRSYSDYTTTLHNARRWRAHGEVSELGALWDVIRTDVISRHVVVRCGAGTWDALDVRRVVDRLNNFGAVASKRSELTAGGLLFCTFFDLTSAVAACDRWRADADIISFCLPYELPDDVNSATLLVRFPLNDGSPVKVSELRQVCACFGQVASILQPDTQLPKYIVEYCDSRVLPAALNGLPHVFQTSGPMSVAPTTSPTVDVGKLKLFQECLNRAATTHPRVARARPKSFSSSSTSLLTSPTSSVASSLNASFLEGANNNSPMASGKFLDGSGELTSPVLMPQDEQHIWARPAPRARSNSSSAYLGESRSSGRFGDSSAYPNGFTLPSSSYISTLSNRANGYSSFQAAHQLQPSNNQISFSTTGQQKGQQQQAYYDIRSRQRAQTQVAPMKSSHGNIDPFFQTSVAHNGEHAGVPGGSTAARPSAGRNDQGTGEFSLSIDKVASG</sequence>
<proteinExistence type="predicted"/>
<evidence type="ECO:0000256" key="1">
    <source>
        <dbReference type="SAM" id="MobiDB-lite"/>
    </source>
</evidence>
<protein>
    <recommendedName>
        <fullName evidence="4">RRM domain-containing protein</fullName>
    </recommendedName>
</protein>
<evidence type="ECO:0000313" key="3">
    <source>
        <dbReference type="Proteomes" id="UP001162029"/>
    </source>
</evidence>
<comment type="caution">
    <text evidence="2">The sequence shown here is derived from an EMBL/GenBank/DDBJ whole genome shotgun (WGS) entry which is preliminary data.</text>
</comment>
<gene>
    <name evidence="2" type="ORF">PDE001_LOCUS11625</name>
</gene>
<name>A0AAV0VES4_9STRA</name>
<evidence type="ECO:0000313" key="2">
    <source>
        <dbReference type="EMBL" id="CAI5746655.1"/>
    </source>
</evidence>
<evidence type="ECO:0008006" key="4">
    <source>
        <dbReference type="Google" id="ProtNLM"/>
    </source>
</evidence>
<feature type="region of interest" description="Disordered" evidence="1">
    <location>
        <begin position="468"/>
        <end position="506"/>
    </location>
</feature>
<dbReference type="Proteomes" id="UP001162029">
    <property type="component" value="Unassembled WGS sequence"/>
</dbReference>
<feature type="region of interest" description="Disordered" evidence="1">
    <location>
        <begin position="350"/>
        <end position="379"/>
    </location>
</feature>
<reference evidence="2" key="1">
    <citation type="submission" date="2022-12" db="EMBL/GenBank/DDBJ databases">
        <authorList>
            <person name="Webb A."/>
        </authorList>
    </citation>
    <scope>NUCLEOTIDE SEQUENCE</scope>
    <source>
        <strain evidence="2">Pd1</strain>
    </source>
</reference>
<dbReference type="AlphaFoldDB" id="A0AAV0VES4"/>
<organism evidence="2 3">
    <name type="scientific">Peronospora destructor</name>
    <dbReference type="NCBI Taxonomy" id="86335"/>
    <lineage>
        <taxon>Eukaryota</taxon>
        <taxon>Sar</taxon>
        <taxon>Stramenopiles</taxon>
        <taxon>Oomycota</taxon>
        <taxon>Peronosporomycetes</taxon>
        <taxon>Peronosporales</taxon>
        <taxon>Peronosporaceae</taxon>
        <taxon>Peronospora</taxon>
    </lineage>
</organism>
<accession>A0AAV0VES4</accession>
<feature type="compositionally biased region" description="Low complexity" evidence="1">
    <location>
        <begin position="290"/>
        <end position="302"/>
    </location>
</feature>
<feature type="compositionally biased region" description="Low complexity" evidence="1">
    <location>
        <begin position="351"/>
        <end position="364"/>
    </location>
</feature>
<feature type="region of interest" description="Disordered" evidence="1">
    <location>
        <begin position="279"/>
        <end position="302"/>
    </location>
</feature>